<dbReference type="VEuPathDB" id="ToxoDB:EMWEY_00019050"/>
<dbReference type="PANTHER" id="PTHR23291">
    <property type="entry name" value="BAX INHIBITOR-RELATED"/>
    <property type="match status" value="1"/>
</dbReference>
<organism evidence="7 8">
    <name type="scientific">Eimeria maxima</name>
    <name type="common">Coccidian parasite</name>
    <dbReference type="NCBI Taxonomy" id="5804"/>
    <lineage>
        <taxon>Eukaryota</taxon>
        <taxon>Sar</taxon>
        <taxon>Alveolata</taxon>
        <taxon>Apicomplexa</taxon>
        <taxon>Conoidasida</taxon>
        <taxon>Coccidia</taxon>
        <taxon>Eucoccidiorida</taxon>
        <taxon>Eimeriorina</taxon>
        <taxon>Eimeriidae</taxon>
        <taxon>Eimeria</taxon>
    </lineage>
</organism>
<reference evidence="7" key="1">
    <citation type="submission" date="2013-10" db="EMBL/GenBank/DDBJ databases">
        <title>Genomic analysis of the causative agents of coccidiosis in chickens.</title>
        <authorList>
            <person name="Reid A.J."/>
            <person name="Blake D."/>
            <person name="Billington K."/>
            <person name="Browne H."/>
            <person name="Dunn M."/>
            <person name="Hung S."/>
            <person name="Kawahara F."/>
            <person name="Miranda-Saavedra D."/>
            <person name="Mourier T."/>
            <person name="Nagra H."/>
            <person name="Otto T.D."/>
            <person name="Rawlings N."/>
            <person name="Sanchez A."/>
            <person name="Sanders M."/>
            <person name="Subramaniam C."/>
            <person name="Tay Y."/>
            <person name="Dear P."/>
            <person name="Doerig C."/>
            <person name="Gruber A."/>
            <person name="Parkinson J."/>
            <person name="Shirley M."/>
            <person name="Wan K.L."/>
            <person name="Berriman M."/>
            <person name="Tomley F."/>
            <person name="Pain A."/>
        </authorList>
    </citation>
    <scope>NUCLEOTIDE SEQUENCE [LARGE SCALE GENOMIC DNA]</scope>
    <source>
        <strain evidence="7">Weybridge</strain>
    </source>
</reference>
<accession>U6M066</accession>
<proteinExistence type="predicted"/>
<dbReference type="OMA" id="ICCEPIR"/>
<evidence type="ECO:0000256" key="5">
    <source>
        <dbReference type="SAM" id="MobiDB-lite"/>
    </source>
</evidence>
<reference evidence="7" key="2">
    <citation type="submission" date="2013-10" db="EMBL/GenBank/DDBJ databases">
        <authorList>
            <person name="Aslett M."/>
        </authorList>
    </citation>
    <scope>NUCLEOTIDE SEQUENCE [LARGE SCALE GENOMIC DNA]</scope>
    <source>
        <strain evidence="7">Weybridge</strain>
    </source>
</reference>
<feature type="transmembrane region" description="Helical" evidence="6">
    <location>
        <begin position="255"/>
        <end position="274"/>
    </location>
</feature>
<evidence type="ECO:0000256" key="1">
    <source>
        <dbReference type="ARBA" id="ARBA00004141"/>
    </source>
</evidence>
<feature type="transmembrane region" description="Helical" evidence="6">
    <location>
        <begin position="229"/>
        <end position="249"/>
    </location>
</feature>
<feature type="transmembrane region" description="Helical" evidence="6">
    <location>
        <begin position="166"/>
        <end position="186"/>
    </location>
</feature>
<dbReference type="OrthoDB" id="7933078at2759"/>
<name>U6M066_EIMMA</name>
<evidence type="ECO:0000313" key="8">
    <source>
        <dbReference type="Proteomes" id="UP000030763"/>
    </source>
</evidence>
<dbReference type="CDD" id="cd10428">
    <property type="entry name" value="LFG_like"/>
    <property type="match status" value="1"/>
</dbReference>
<feature type="transmembrane region" description="Helical" evidence="6">
    <location>
        <begin position="198"/>
        <end position="217"/>
    </location>
</feature>
<evidence type="ECO:0000256" key="2">
    <source>
        <dbReference type="ARBA" id="ARBA00022692"/>
    </source>
</evidence>
<evidence type="ECO:0000256" key="3">
    <source>
        <dbReference type="ARBA" id="ARBA00022989"/>
    </source>
</evidence>
<keyword evidence="3 6" id="KW-1133">Transmembrane helix</keyword>
<keyword evidence="2 6" id="KW-0812">Transmembrane</keyword>
<dbReference type="PANTHER" id="PTHR23291:SF47">
    <property type="entry name" value="TRANSMEMBRANE BAX INHIBITOR MOTIF CONTAINING 7"/>
    <property type="match status" value="1"/>
</dbReference>
<feature type="transmembrane region" description="Helical" evidence="6">
    <location>
        <begin position="311"/>
        <end position="327"/>
    </location>
</feature>
<evidence type="ECO:0000256" key="4">
    <source>
        <dbReference type="ARBA" id="ARBA00023136"/>
    </source>
</evidence>
<feature type="compositionally biased region" description="Low complexity" evidence="5">
    <location>
        <begin position="1"/>
        <end position="22"/>
    </location>
</feature>
<feature type="transmembrane region" description="Helical" evidence="6">
    <location>
        <begin position="347"/>
        <end position="369"/>
    </location>
</feature>
<gene>
    <name evidence="7" type="ORF">EMWEY_00019050</name>
</gene>
<sequence>MAAYAGPNPQTGPPQQGQANPGGPQGGPGGPSAPTGTYGPPGYAYGVQGPPNAYGGPPGGPQPYPAAYGGPQQYPAYGGPQQYPAAYGGPYGGMAPPYPPAAPAYPAAAAAAGGPAYAQQGMYGKPTSPGGVSMEMGGGGQPQQDSIMQISEEVSVQIRHAFVRKVLGILAIQVLFTFGIASVFGFVPTLKDFLLQNYWLAIVSAVCALILQLVLVCIPDLARKVPMNFILMSLITGCYSILISCAAAASSYSSFLIAIGATFVVVVGLMLFACQTKYDFTGCGTYLFVAVLCLMIFGILCIFFSNKIVHLVYSGIATVLFCMILVYDTQLVVGGKHRRYQYSIDDYIFAALTLYMDIIIIFMNILAIADNS</sequence>
<dbReference type="InterPro" id="IPR006214">
    <property type="entry name" value="Bax_inhibitor_1-related"/>
</dbReference>
<evidence type="ECO:0000256" key="6">
    <source>
        <dbReference type="SAM" id="Phobius"/>
    </source>
</evidence>
<dbReference type="GO" id="GO:0016020">
    <property type="term" value="C:membrane"/>
    <property type="evidence" value="ECO:0007669"/>
    <property type="project" value="UniProtKB-SubCell"/>
</dbReference>
<feature type="region of interest" description="Disordered" evidence="5">
    <location>
        <begin position="1"/>
        <end position="67"/>
    </location>
</feature>
<keyword evidence="8" id="KW-1185">Reference proteome</keyword>
<evidence type="ECO:0000313" key="7">
    <source>
        <dbReference type="EMBL" id="CDJ56498.1"/>
    </source>
</evidence>
<protein>
    <submittedName>
        <fullName evidence="7">Uncharacterized protein</fullName>
    </submittedName>
</protein>
<feature type="compositionally biased region" description="Low complexity" evidence="5">
    <location>
        <begin position="32"/>
        <end position="55"/>
    </location>
</feature>
<feature type="transmembrane region" description="Helical" evidence="6">
    <location>
        <begin position="286"/>
        <end position="305"/>
    </location>
</feature>
<dbReference type="EMBL" id="HG718963">
    <property type="protein sequence ID" value="CDJ56498.1"/>
    <property type="molecule type" value="Genomic_DNA"/>
</dbReference>
<comment type="subcellular location">
    <subcellularLocation>
        <location evidence="1">Membrane</location>
        <topology evidence="1">Multi-pass membrane protein</topology>
    </subcellularLocation>
</comment>
<keyword evidence="4 6" id="KW-0472">Membrane</keyword>
<dbReference type="Pfam" id="PF01027">
    <property type="entry name" value="Bax1-I"/>
    <property type="match status" value="1"/>
</dbReference>
<dbReference type="AlphaFoldDB" id="U6M066"/>
<dbReference type="GeneID" id="25335891"/>
<dbReference type="RefSeq" id="XP_013333149.1">
    <property type="nucleotide sequence ID" value="XM_013477695.1"/>
</dbReference>
<dbReference type="Proteomes" id="UP000030763">
    <property type="component" value="Unassembled WGS sequence"/>
</dbReference>